<organism evidence="1 3">
    <name type="scientific">Halopseudomonas pelagia</name>
    <dbReference type="NCBI Taxonomy" id="553151"/>
    <lineage>
        <taxon>Bacteria</taxon>
        <taxon>Pseudomonadati</taxon>
        <taxon>Pseudomonadota</taxon>
        <taxon>Gammaproteobacteria</taxon>
        <taxon>Pseudomonadales</taxon>
        <taxon>Pseudomonadaceae</taxon>
        <taxon>Halopseudomonas</taxon>
    </lineage>
</organism>
<reference evidence="2 4" key="2">
    <citation type="submission" date="2018-10" db="EMBL/GenBank/DDBJ databases">
        <title>Complete genome sequence of Pseudomonas pelagia strain Kongs-67.</title>
        <authorList>
            <person name="Sinha R.K."/>
            <person name="Krishnan K."/>
        </authorList>
    </citation>
    <scope>NUCLEOTIDE SEQUENCE [LARGE SCALE GENOMIC DNA]</scope>
    <source>
        <strain evidence="2 4">Kongs-67</strain>
    </source>
</reference>
<dbReference type="EMBL" id="CP033116">
    <property type="protein sequence ID" value="QFY56275.1"/>
    <property type="molecule type" value="Genomic_DNA"/>
</dbReference>
<sequence>MHERDPNETSRLLAGYKVSTETTPNGDLMVVLECPDNKLYKRVVPKDLRDVSGFVHRFKLDMLIDQGHLPRKDILQAVDKQKLPDYLPGTLETTRYARLWEERKLKFKP</sequence>
<name>A0AA91U343_9GAMM</name>
<dbReference type="Proteomes" id="UP000243750">
    <property type="component" value="Unassembled WGS sequence"/>
</dbReference>
<evidence type="ECO:0000313" key="3">
    <source>
        <dbReference type="Proteomes" id="UP000243750"/>
    </source>
</evidence>
<proteinExistence type="predicted"/>
<gene>
    <name evidence="1" type="ORF">CO192_08575</name>
    <name evidence="2" type="ORF">EAO82_07820</name>
</gene>
<dbReference type="Proteomes" id="UP000344571">
    <property type="component" value="Chromosome"/>
</dbReference>
<keyword evidence="4" id="KW-1185">Reference proteome</keyword>
<evidence type="ECO:0000313" key="4">
    <source>
        <dbReference type="Proteomes" id="UP000344571"/>
    </source>
</evidence>
<evidence type="ECO:0000313" key="2">
    <source>
        <dbReference type="EMBL" id="QFY56275.1"/>
    </source>
</evidence>
<reference evidence="1 3" key="1">
    <citation type="submission" date="2017-09" db="EMBL/GenBank/DDBJ databases">
        <title>Bacterial and phytoplankton interrelationship in Kongsfjorden, an Arctic fjord.</title>
        <authorList>
            <person name="Sinha R."/>
            <person name="Krishnan K."/>
        </authorList>
    </citation>
    <scope>NUCLEOTIDE SEQUENCE [LARGE SCALE GENOMIC DNA]</scope>
    <source>
        <strain evidence="1 3">58</strain>
    </source>
</reference>
<protein>
    <submittedName>
        <fullName evidence="2">DUF3509 domain-containing protein</fullName>
    </submittedName>
</protein>
<dbReference type="AlphaFoldDB" id="A0AA91U343"/>
<dbReference type="RefSeq" id="WP_096346192.1">
    <property type="nucleotide sequence ID" value="NZ_CP033116.1"/>
</dbReference>
<accession>A0AA91U343</accession>
<evidence type="ECO:0000313" key="1">
    <source>
        <dbReference type="EMBL" id="PCC99863.1"/>
    </source>
</evidence>
<dbReference type="EMBL" id="NWMT01000088">
    <property type="protein sequence ID" value="PCC99863.1"/>
    <property type="molecule type" value="Genomic_DNA"/>
</dbReference>